<dbReference type="RefSeq" id="WP_144909095.1">
    <property type="nucleotide sequence ID" value="NZ_VLLI01000001.1"/>
</dbReference>
<dbReference type="EMBL" id="VLLI01000001">
    <property type="protein sequence ID" value="TWJ04680.1"/>
    <property type="molecule type" value="Genomic_DNA"/>
</dbReference>
<feature type="domain" description="HTH araC/xylS-type" evidence="4">
    <location>
        <begin position="202"/>
        <end position="305"/>
    </location>
</feature>
<dbReference type="InterPro" id="IPR018060">
    <property type="entry name" value="HTH_AraC"/>
</dbReference>
<dbReference type="Pfam" id="PF12833">
    <property type="entry name" value="HTH_18"/>
    <property type="match status" value="1"/>
</dbReference>
<dbReference type="OrthoDB" id="646090at2"/>
<reference evidence="5 6" key="1">
    <citation type="submission" date="2019-07" db="EMBL/GenBank/DDBJ databases">
        <title>Genomic Encyclopedia of Archaeal and Bacterial Type Strains, Phase II (KMG-II): from individual species to whole genera.</title>
        <authorList>
            <person name="Goeker M."/>
        </authorList>
    </citation>
    <scope>NUCLEOTIDE SEQUENCE [LARGE SCALE GENOMIC DNA]</scope>
    <source>
        <strain evidence="5 6">ATCC BAA-1854</strain>
    </source>
</reference>
<dbReference type="PRINTS" id="PR00032">
    <property type="entry name" value="HTHARAC"/>
</dbReference>
<keyword evidence="3" id="KW-0804">Transcription</keyword>
<evidence type="ECO:0000313" key="5">
    <source>
        <dbReference type="EMBL" id="TWJ04680.1"/>
    </source>
</evidence>
<dbReference type="SUPFAM" id="SSF51215">
    <property type="entry name" value="Regulatory protein AraC"/>
    <property type="match status" value="1"/>
</dbReference>
<dbReference type="PROSITE" id="PS01124">
    <property type="entry name" value="HTH_ARAC_FAMILY_2"/>
    <property type="match status" value="1"/>
</dbReference>
<keyword evidence="1" id="KW-0805">Transcription regulation</keyword>
<dbReference type="GO" id="GO:0043565">
    <property type="term" value="F:sequence-specific DNA binding"/>
    <property type="evidence" value="ECO:0007669"/>
    <property type="project" value="InterPro"/>
</dbReference>
<keyword evidence="6" id="KW-1185">Reference proteome</keyword>
<gene>
    <name evidence="5" type="ORF">JN11_00400</name>
</gene>
<dbReference type="SMART" id="SM00342">
    <property type="entry name" value="HTH_ARAC"/>
    <property type="match status" value="1"/>
</dbReference>
<dbReference type="InterPro" id="IPR037923">
    <property type="entry name" value="HTH-like"/>
</dbReference>
<evidence type="ECO:0000313" key="6">
    <source>
        <dbReference type="Proteomes" id="UP000317010"/>
    </source>
</evidence>
<dbReference type="InterPro" id="IPR020449">
    <property type="entry name" value="Tscrpt_reg_AraC-type_HTH"/>
</dbReference>
<name>A0A562UFS7_9SPHI</name>
<accession>A0A562UFS7</accession>
<dbReference type="PANTHER" id="PTHR43280:SF32">
    <property type="entry name" value="TRANSCRIPTIONAL REGULATORY PROTEIN"/>
    <property type="match status" value="1"/>
</dbReference>
<evidence type="ECO:0000256" key="3">
    <source>
        <dbReference type="ARBA" id="ARBA00023163"/>
    </source>
</evidence>
<sequence>MEKDNKVFNNLRDQYNHMGLPVDLIDANTDFTIFNLKDVIHQSLPFKSPGHRLNFFVFVFIKNGFGEYTVDEQKVSLQPYTVYFTNPGHYRSYEWTVVEEVYLITLSESFLKENVHADIFEEFPFLLAEIFPGRLINEALFSEFERLYLQIHTEYINNSPYRTGIIANLFVVLLLKIKACFWLDYNPIYEGNRSSLIVKNFKRLLEKHYRDLSEGKAERAFRIQEYADAQNLHPNYLSTVIKTKTGKPVGTWIAEKTIAEAKSLLQNSSISIKEVAYRLGFAELAHFSNYFKKHTHISPVQFRKNDKPSAS</sequence>
<evidence type="ECO:0000259" key="4">
    <source>
        <dbReference type="PROSITE" id="PS01124"/>
    </source>
</evidence>
<dbReference type="InterPro" id="IPR009057">
    <property type="entry name" value="Homeodomain-like_sf"/>
</dbReference>
<dbReference type="Gene3D" id="1.10.10.60">
    <property type="entry name" value="Homeodomain-like"/>
    <property type="match status" value="1"/>
</dbReference>
<comment type="caution">
    <text evidence="5">The sequence shown here is derived from an EMBL/GenBank/DDBJ whole genome shotgun (WGS) entry which is preliminary data.</text>
</comment>
<evidence type="ECO:0000256" key="1">
    <source>
        <dbReference type="ARBA" id="ARBA00023015"/>
    </source>
</evidence>
<protein>
    <submittedName>
        <fullName evidence="5">Transcriptional regulator, AraC family</fullName>
    </submittedName>
</protein>
<proteinExistence type="predicted"/>
<dbReference type="AlphaFoldDB" id="A0A562UFS7"/>
<dbReference type="PANTHER" id="PTHR43280">
    <property type="entry name" value="ARAC-FAMILY TRANSCRIPTIONAL REGULATOR"/>
    <property type="match status" value="1"/>
</dbReference>
<dbReference type="SUPFAM" id="SSF46689">
    <property type="entry name" value="Homeodomain-like"/>
    <property type="match status" value="1"/>
</dbReference>
<dbReference type="GO" id="GO:0003700">
    <property type="term" value="F:DNA-binding transcription factor activity"/>
    <property type="evidence" value="ECO:0007669"/>
    <property type="project" value="InterPro"/>
</dbReference>
<keyword evidence="2" id="KW-0238">DNA-binding</keyword>
<dbReference type="Proteomes" id="UP000317010">
    <property type="component" value="Unassembled WGS sequence"/>
</dbReference>
<evidence type="ECO:0000256" key="2">
    <source>
        <dbReference type="ARBA" id="ARBA00023125"/>
    </source>
</evidence>
<organism evidence="5 6">
    <name type="scientific">Mucilaginibacter frigoritolerans</name>
    <dbReference type="NCBI Taxonomy" id="652788"/>
    <lineage>
        <taxon>Bacteria</taxon>
        <taxon>Pseudomonadati</taxon>
        <taxon>Bacteroidota</taxon>
        <taxon>Sphingobacteriia</taxon>
        <taxon>Sphingobacteriales</taxon>
        <taxon>Sphingobacteriaceae</taxon>
        <taxon>Mucilaginibacter</taxon>
    </lineage>
</organism>